<evidence type="ECO:0000256" key="7">
    <source>
        <dbReference type="ARBA" id="ARBA00023136"/>
    </source>
</evidence>
<reference evidence="11" key="2">
    <citation type="journal article" date="2024" name="Plant">
        <title>Genomic evolution and insights into agronomic trait innovations of Sesamum species.</title>
        <authorList>
            <person name="Miao H."/>
            <person name="Wang L."/>
            <person name="Qu L."/>
            <person name="Liu H."/>
            <person name="Sun Y."/>
            <person name="Le M."/>
            <person name="Wang Q."/>
            <person name="Wei S."/>
            <person name="Zheng Y."/>
            <person name="Lin W."/>
            <person name="Duan Y."/>
            <person name="Cao H."/>
            <person name="Xiong S."/>
            <person name="Wang X."/>
            <person name="Wei L."/>
            <person name="Li C."/>
            <person name="Ma Q."/>
            <person name="Ju M."/>
            <person name="Zhao R."/>
            <person name="Li G."/>
            <person name="Mu C."/>
            <person name="Tian Q."/>
            <person name="Mei H."/>
            <person name="Zhang T."/>
            <person name="Gao T."/>
            <person name="Zhang H."/>
        </authorList>
    </citation>
    <scope>NUCLEOTIDE SEQUENCE</scope>
    <source>
        <strain evidence="11">G02</strain>
    </source>
</reference>
<dbReference type="Pfam" id="PF00560">
    <property type="entry name" value="LRR_1"/>
    <property type="match status" value="2"/>
</dbReference>
<dbReference type="GO" id="GO:0016020">
    <property type="term" value="C:membrane"/>
    <property type="evidence" value="ECO:0007669"/>
    <property type="project" value="UniProtKB-SubCell"/>
</dbReference>
<evidence type="ECO:0000256" key="4">
    <source>
        <dbReference type="ARBA" id="ARBA00022729"/>
    </source>
</evidence>
<dbReference type="InterPro" id="IPR053211">
    <property type="entry name" value="DNA_repair-toleration"/>
</dbReference>
<dbReference type="AlphaFoldDB" id="A0AAW2JRC9"/>
<dbReference type="PANTHER" id="PTHR48060:SF9">
    <property type="entry name" value="LRR RECEPTOR-LIKE SERINE_THREONINE-PROTEIN KINASE GSO1"/>
    <property type="match status" value="1"/>
</dbReference>
<dbReference type="GO" id="GO:0006952">
    <property type="term" value="P:defense response"/>
    <property type="evidence" value="ECO:0007669"/>
    <property type="project" value="UniProtKB-ARBA"/>
</dbReference>
<evidence type="ECO:0000259" key="9">
    <source>
        <dbReference type="Pfam" id="PF08263"/>
    </source>
</evidence>
<sequence length="582" mass="62842">MRFLMWAVLIAAFLSWVSSESGDVPSGVCSKADRAALLGFKASIVKDTTGFLSTWTGADCCGGGWEGVECGGVGGRVNRLILQRPSSGSDDSVYMKGILSPSLGNLRFLEIMVISGMKRIAGRIPDSFSNLTRLTQLVLDDNSLQGNVPSSLGQLRNLQTISLSGNHLTGQVPAALGGLRNLLQLNLGKNFLTGPIPPAIGSLRGLQSLDLSFNSLSGSIPDFLGQLKNLTYLVLSSNRFSGQIPNSLCGLTQLSELSIDQNQLNLWNLNLSRNLLTNPLPDAAFGRGLPSLLSIDLSYNGLDLGTVPSWIRNRELSDVHLAGCKLRGAMPNFARPDSLSTLDLSDNYFTNGISNFLENMTSLQRAKISNNLLSSDLSSIRLPDQISVLDLHSNQLFGSLSGILSNKTSKFLEVVDVSNNKISGSIPDFDVGLNLKVLNIGSNKIAGHIPSSVSNLAKLERFDISRNQITGTIPTSLGSLLKLQWLDLSINGLTGKIPDSLLGIEALRHASFRANRLCGEIPKDDHLTSFLQLHMLTTCACVANHCRLARGKTTERWASNMLTLMLMPYEHCHTGSWIILSL</sequence>
<dbReference type="EMBL" id="JACGWJ010000032">
    <property type="protein sequence ID" value="KAL0296497.1"/>
    <property type="molecule type" value="Genomic_DNA"/>
</dbReference>
<dbReference type="FunFam" id="3.80.10.10:FF:000095">
    <property type="entry name" value="LRR receptor-like serine/threonine-protein kinase GSO1"/>
    <property type="match status" value="1"/>
</dbReference>
<dbReference type="SUPFAM" id="SSF52047">
    <property type="entry name" value="RNI-like"/>
    <property type="match status" value="1"/>
</dbReference>
<dbReference type="FunFam" id="3.80.10.10:FF:000716">
    <property type="entry name" value="LRR receptor-like serine/threonine-protein kinase GSO1"/>
    <property type="match status" value="1"/>
</dbReference>
<dbReference type="InterPro" id="IPR001611">
    <property type="entry name" value="Leu-rich_rpt"/>
</dbReference>
<feature type="chain" id="PRO_5044002509" description="Leucine-rich repeat-containing N-terminal plant-type domain-containing protein" evidence="8">
    <location>
        <begin position="20"/>
        <end position="582"/>
    </location>
</feature>
<comment type="caution">
    <text evidence="11">The sequence shown here is derived from an EMBL/GenBank/DDBJ whole genome shotgun (WGS) entry which is preliminary data.</text>
</comment>
<evidence type="ECO:0000256" key="5">
    <source>
        <dbReference type="ARBA" id="ARBA00022737"/>
    </source>
</evidence>
<keyword evidence="7" id="KW-0472">Membrane</keyword>
<keyword evidence="3" id="KW-0812">Transmembrane</keyword>
<evidence type="ECO:0000256" key="8">
    <source>
        <dbReference type="SAM" id="SignalP"/>
    </source>
</evidence>
<evidence type="ECO:0008006" key="12">
    <source>
        <dbReference type="Google" id="ProtNLM"/>
    </source>
</evidence>
<keyword evidence="4 8" id="KW-0732">Signal</keyword>
<comment type="subcellular location">
    <subcellularLocation>
        <location evidence="1">Membrane</location>
        <topology evidence="1">Single-pass membrane protein</topology>
    </subcellularLocation>
</comment>
<reference evidence="11" key="1">
    <citation type="submission" date="2020-06" db="EMBL/GenBank/DDBJ databases">
        <authorList>
            <person name="Li T."/>
            <person name="Hu X."/>
            <person name="Zhang T."/>
            <person name="Song X."/>
            <person name="Zhang H."/>
            <person name="Dai N."/>
            <person name="Sheng W."/>
            <person name="Hou X."/>
            <person name="Wei L."/>
        </authorList>
    </citation>
    <scope>NUCLEOTIDE SEQUENCE</scope>
    <source>
        <strain evidence="11">G02</strain>
        <tissue evidence="11">Leaf</tissue>
    </source>
</reference>
<evidence type="ECO:0000259" key="10">
    <source>
        <dbReference type="Pfam" id="PF23598"/>
    </source>
</evidence>
<feature type="domain" description="Disease resistance R13L4/SHOC-2-like LRR" evidence="10">
    <location>
        <begin position="101"/>
        <end position="317"/>
    </location>
</feature>
<dbReference type="InterPro" id="IPR055414">
    <property type="entry name" value="LRR_R13L4/SHOC2-like"/>
</dbReference>
<dbReference type="Pfam" id="PF08263">
    <property type="entry name" value="LRRNT_2"/>
    <property type="match status" value="1"/>
</dbReference>
<dbReference type="Pfam" id="PF13855">
    <property type="entry name" value="LRR_8"/>
    <property type="match status" value="1"/>
</dbReference>
<evidence type="ECO:0000256" key="6">
    <source>
        <dbReference type="ARBA" id="ARBA00022989"/>
    </source>
</evidence>
<dbReference type="PRINTS" id="PR00019">
    <property type="entry name" value="LEURICHRPT"/>
</dbReference>
<dbReference type="InterPro" id="IPR003591">
    <property type="entry name" value="Leu-rich_rpt_typical-subtyp"/>
</dbReference>
<keyword evidence="6" id="KW-1133">Transmembrane helix</keyword>
<feature type="domain" description="Leucine-rich repeat-containing N-terminal plant-type" evidence="9">
    <location>
        <begin position="31"/>
        <end position="70"/>
    </location>
</feature>
<dbReference type="SMART" id="SM00369">
    <property type="entry name" value="LRR_TYP"/>
    <property type="match status" value="6"/>
</dbReference>
<dbReference type="InterPro" id="IPR032675">
    <property type="entry name" value="LRR_dom_sf"/>
</dbReference>
<evidence type="ECO:0000256" key="2">
    <source>
        <dbReference type="ARBA" id="ARBA00022614"/>
    </source>
</evidence>
<name>A0AAW2JRC9_SESRA</name>
<dbReference type="Pfam" id="PF23598">
    <property type="entry name" value="LRR_14"/>
    <property type="match status" value="1"/>
</dbReference>
<evidence type="ECO:0000256" key="1">
    <source>
        <dbReference type="ARBA" id="ARBA00004167"/>
    </source>
</evidence>
<dbReference type="Gene3D" id="3.80.10.10">
    <property type="entry name" value="Ribonuclease Inhibitor"/>
    <property type="match status" value="2"/>
</dbReference>
<protein>
    <recommendedName>
        <fullName evidence="12">Leucine-rich repeat-containing N-terminal plant-type domain-containing protein</fullName>
    </recommendedName>
</protein>
<keyword evidence="2" id="KW-0433">Leucine-rich repeat</keyword>
<evidence type="ECO:0000256" key="3">
    <source>
        <dbReference type="ARBA" id="ARBA00022692"/>
    </source>
</evidence>
<gene>
    <name evidence="11" type="ORF">Sradi_6701800</name>
</gene>
<feature type="signal peptide" evidence="8">
    <location>
        <begin position="1"/>
        <end position="19"/>
    </location>
</feature>
<keyword evidence="5" id="KW-0677">Repeat</keyword>
<dbReference type="GO" id="GO:0051707">
    <property type="term" value="P:response to other organism"/>
    <property type="evidence" value="ECO:0007669"/>
    <property type="project" value="UniProtKB-ARBA"/>
</dbReference>
<dbReference type="InterPro" id="IPR013210">
    <property type="entry name" value="LRR_N_plant-typ"/>
</dbReference>
<evidence type="ECO:0000313" key="11">
    <source>
        <dbReference type="EMBL" id="KAL0296497.1"/>
    </source>
</evidence>
<proteinExistence type="predicted"/>
<organism evidence="11">
    <name type="scientific">Sesamum radiatum</name>
    <name type="common">Black benniseed</name>
    <dbReference type="NCBI Taxonomy" id="300843"/>
    <lineage>
        <taxon>Eukaryota</taxon>
        <taxon>Viridiplantae</taxon>
        <taxon>Streptophyta</taxon>
        <taxon>Embryophyta</taxon>
        <taxon>Tracheophyta</taxon>
        <taxon>Spermatophyta</taxon>
        <taxon>Magnoliopsida</taxon>
        <taxon>eudicotyledons</taxon>
        <taxon>Gunneridae</taxon>
        <taxon>Pentapetalae</taxon>
        <taxon>asterids</taxon>
        <taxon>lamiids</taxon>
        <taxon>Lamiales</taxon>
        <taxon>Pedaliaceae</taxon>
        <taxon>Sesamum</taxon>
    </lineage>
</organism>
<dbReference type="PANTHER" id="PTHR48060">
    <property type="entry name" value="DNA DAMAGE-REPAIR/TOLERATION PROTEIN DRT100"/>
    <property type="match status" value="1"/>
</dbReference>
<accession>A0AAW2JRC9</accession>